<dbReference type="InterPro" id="IPR023631">
    <property type="entry name" value="Amidase_dom"/>
</dbReference>
<dbReference type="Proteomes" id="UP000006039">
    <property type="component" value="Unassembled WGS sequence"/>
</dbReference>
<dbReference type="EMBL" id="GL385399">
    <property type="protein sequence ID" value="EJT72163.1"/>
    <property type="molecule type" value="Genomic_DNA"/>
</dbReference>
<reference evidence="3" key="4">
    <citation type="journal article" date="2015" name="G3 (Bethesda)">
        <title>Genome sequences of three phytopathogenic species of the Magnaporthaceae family of fungi.</title>
        <authorList>
            <person name="Okagaki L.H."/>
            <person name="Nunes C.C."/>
            <person name="Sailsbery J."/>
            <person name="Clay B."/>
            <person name="Brown D."/>
            <person name="John T."/>
            <person name="Oh Y."/>
            <person name="Young N."/>
            <person name="Fitzgerald M."/>
            <person name="Haas B.J."/>
            <person name="Zeng Q."/>
            <person name="Young S."/>
            <person name="Adiconis X."/>
            <person name="Fan L."/>
            <person name="Levin J.Z."/>
            <person name="Mitchell T.K."/>
            <person name="Okubara P.A."/>
            <person name="Farman M.L."/>
            <person name="Kohn L.M."/>
            <person name="Birren B."/>
            <person name="Ma L.-J."/>
            <person name="Dean R.A."/>
        </authorList>
    </citation>
    <scope>NUCLEOTIDE SEQUENCE</scope>
    <source>
        <strain evidence="3">R3-111a-1</strain>
    </source>
</reference>
<evidence type="ECO:0000259" key="1">
    <source>
        <dbReference type="Pfam" id="PF01425"/>
    </source>
</evidence>
<evidence type="ECO:0000313" key="3">
    <source>
        <dbReference type="EnsemblFungi" id="EJT72163"/>
    </source>
</evidence>
<dbReference type="RefSeq" id="XP_009225137.1">
    <property type="nucleotide sequence ID" value="XM_009226873.1"/>
</dbReference>
<dbReference type="OrthoDB" id="6428749at2759"/>
<reference evidence="4" key="1">
    <citation type="submission" date="2010-07" db="EMBL/GenBank/DDBJ databases">
        <title>The genome sequence of Gaeumannomyces graminis var. tritici strain R3-111a-1.</title>
        <authorList>
            <consortium name="The Broad Institute Genome Sequencing Platform"/>
            <person name="Ma L.-J."/>
            <person name="Dead R."/>
            <person name="Young S."/>
            <person name="Zeng Q."/>
            <person name="Koehrsen M."/>
            <person name="Alvarado L."/>
            <person name="Berlin A."/>
            <person name="Chapman S.B."/>
            <person name="Chen Z."/>
            <person name="Freedman E."/>
            <person name="Gellesch M."/>
            <person name="Goldberg J."/>
            <person name="Griggs A."/>
            <person name="Gujja S."/>
            <person name="Heilman E.R."/>
            <person name="Heiman D."/>
            <person name="Hepburn T."/>
            <person name="Howarth C."/>
            <person name="Jen D."/>
            <person name="Larson L."/>
            <person name="Mehta T."/>
            <person name="Neiman D."/>
            <person name="Pearson M."/>
            <person name="Roberts A."/>
            <person name="Saif S."/>
            <person name="Shea T."/>
            <person name="Shenoy N."/>
            <person name="Sisk P."/>
            <person name="Stolte C."/>
            <person name="Sykes S."/>
            <person name="Walk T."/>
            <person name="White J."/>
            <person name="Yandava C."/>
            <person name="Haas B."/>
            <person name="Nusbaum C."/>
            <person name="Birren B."/>
        </authorList>
    </citation>
    <scope>NUCLEOTIDE SEQUENCE [LARGE SCALE GENOMIC DNA]</scope>
    <source>
        <strain evidence="4">R3-111a-1</strain>
    </source>
</reference>
<gene>
    <name evidence="3" type="primary">20349488</name>
    <name evidence="2" type="ORF">GGTG_09030</name>
</gene>
<reference evidence="3" key="5">
    <citation type="submission" date="2018-04" db="UniProtKB">
        <authorList>
            <consortium name="EnsemblFungi"/>
        </authorList>
    </citation>
    <scope>IDENTIFICATION</scope>
    <source>
        <strain evidence="3">R3-111a-1</strain>
    </source>
</reference>
<name>J3P689_GAET3</name>
<reference evidence="2" key="2">
    <citation type="submission" date="2010-07" db="EMBL/GenBank/DDBJ databases">
        <authorList>
            <consortium name="The Broad Institute Genome Sequencing Platform"/>
            <consortium name="Broad Institute Genome Sequencing Center for Infectious Disease"/>
            <person name="Ma L.-J."/>
            <person name="Dead R."/>
            <person name="Young S."/>
            <person name="Zeng Q."/>
            <person name="Koehrsen M."/>
            <person name="Alvarado L."/>
            <person name="Berlin A."/>
            <person name="Chapman S.B."/>
            <person name="Chen Z."/>
            <person name="Freedman E."/>
            <person name="Gellesch M."/>
            <person name="Goldberg J."/>
            <person name="Griggs A."/>
            <person name="Gujja S."/>
            <person name="Heilman E.R."/>
            <person name="Heiman D."/>
            <person name="Hepburn T."/>
            <person name="Howarth C."/>
            <person name="Jen D."/>
            <person name="Larson L."/>
            <person name="Mehta T."/>
            <person name="Neiman D."/>
            <person name="Pearson M."/>
            <person name="Roberts A."/>
            <person name="Saif S."/>
            <person name="Shea T."/>
            <person name="Shenoy N."/>
            <person name="Sisk P."/>
            <person name="Stolte C."/>
            <person name="Sykes S."/>
            <person name="Walk T."/>
            <person name="White J."/>
            <person name="Yandava C."/>
            <person name="Haas B."/>
            <person name="Nusbaum C."/>
            <person name="Birren B."/>
        </authorList>
    </citation>
    <scope>NUCLEOTIDE SEQUENCE</scope>
    <source>
        <strain evidence="2">R3-111a-1</strain>
    </source>
</reference>
<dbReference type="VEuPathDB" id="FungiDB:GGTG_09030"/>
<dbReference type="HOGENOM" id="CLU_009600_0_0_1"/>
<dbReference type="AlphaFoldDB" id="J3P689"/>
<organism evidence="2">
    <name type="scientific">Gaeumannomyces tritici (strain R3-111a-1)</name>
    <name type="common">Wheat and barley take-all root rot fungus</name>
    <name type="synonym">Gaeumannomyces graminis var. tritici</name>
    <dbReference type="NCBI Taxonomy" id="644352"/>
    <lineage>
        <taxon>Eukaryota</taxon>
        <taxon>Fungi</taxon>
        <taxon>Dikarya</taxon>
        <taxon>Ascomycota</taxon>
        <taxon>Pezizomycotina</taxon>
        <taxon>Sordariomycetes</taxon>
        <taxon>Sordariomycetidae</taxon>
        <taxon>Magnaporthales</taxon>
        <taxon>Magnaporthaceae</taxon>
        <taxon>Gaeumannomyces</taxon>
    </lineage>
</organism>
<evidence type="ECO:0000313" key="2">
    <source>
        <dbReference type="EMBL" id="EJT72163.1"/>
    </source>
</evidence>
<dbReference type="GO" id="GO:0003824">
    <property type="term" value="F:catalytic activity"/>
    <property type="evidence" value="ECO:0007669"/>
    <property type="project" value="InterPro"/>
</dbReference>
<evidence type="ECO:0000313" key="4">
    <source>
        <dbReference type="Proteomes" id="UP000006039"/>
    </source>
</evidence>
<keyword evidence="4" id="KW-1185">Reference proteome</keyword>
<proteinExistence type="predicted"/>
<dbReference type="InterPro" id="IPR036928">
    <property type="entry name" value="AS_sf"/>
</dbReference>
<dbReference type="InterPro" id="IPR000120">
    <property type="entry name" value="Amidase"/>
</dbReference>
<dbReference type="EnsemblFungi" id="EJT72163">
    <property type="protein sequence ID" value="EJT72163"/>
    <property type="gene ID" value="GGTG_09030"/>
</dbReference>
<dbReference type="eggNOG" id="KOG1211">
    <property type="taxonomic scope" value="Eukaryota"/>
</dbReference>
<dbReference type="PANTHER" id="PTHR11895:SF7">
    <property type="entry name" value="GLUTAMYL-TRNA(GLN) AMIDOTRANSFERASE SUBUNIT A, MITOCHONDRIAL"/>
    <property type="match status" value="1"/>
</dbReference>
<dbReference type="Gene3D" id="3.90.1300.10">
    <property type="entry name" value="Amidase signature (AS) domain"/>
    <property type="match status" value="1"/>
</dbReference>
<accession>J3P689</accession>
<dbReference type="SUPFAM" id="SSF75304">
    <property type="entry name" value="Amidase signature (AS) enzymes"/>
    <property type="match status" value="1"/>
</dbReference>
<dbReference type="STRING" id="644352.J3P689"/>
<dbReference type="GeneID" id="20349488"/>
<dbReference type="PANTHER" id="PTHR11895">
    <property type="entry name" value="TRANSAMIDASE"/>
    <property type="match status" value="1"/>
</dbReference>
<reference evidence="2" key="3">
    <citation type="submission" date="2010-09" db="EMBL/GenBank/DDBJ databases">
        <title>Annotation of Gaeumannomyces graminis var. tritici R3-111a-1.</title>
        <authorList>
            <consortium name="The Broad Institute Genome Sequencing Platform"/>
            <person name="Ma L.-J."/>
            <person name="Dead R."/>
            <person name="Young S.K."/>
            <person name="Zeng Q."/>
            <person name="Gargeya S."/>
            <person name="Fitzgerald M."/>
            <person name="Haas B."/>
            <person name="Abouelleil A."/>
            <person name="Alvarado L."/>
            <person name="Arachchi H.M."/>
            <person name="Berlin A."/>
            <person name="Brown A."/>
            <person name="Chapman S.B."/>
            <person name="Chen Z."/>
            <person name="Dunbar C."/>
            <person name="Freedman E."/>
            <person name="Gearin G."/>
            <person name="Gellesch M."/>
            <person name="Goldberg J."/>
            <person name="Griggs A."/>
            <person name="Gujja S."/>
            <person name="Heiman D."/>
            <person name="Howarth C."/>
            <person name="Larson L."/>
            <person name="Lui A."/>
            <person name="MacDonald P.J.P."/>
            <person name="Mehta T."/>
            <person name="Montmayeur A."/>
            <person name="Murphy C."/>
            <person name="Neiman D."/>
            <person name="Pearson M."/>
            <person name="Priest M."/>
            <person name="Roberts A."/>
            <person name="Saif S."/>
            <person name="Shea T."/>
            <person name="Shenoy N."/>
            <person name="Sisk P."/>
            <person name="Stolte C."/>
            <person name="Sykes S."/>
            <person name="Yandava C."/>
            <person name="Wortman J."/>
            <person name="Nusbaum C."/>
            <person name="Birren B."/>
        </authorList>
    </citation>
    <scope>NUCLEOTIDE SEQUENCE</scope>
    <source>
        <strain evidence="2">R3-111a-1</strain>
    </source>
</reference>
<protein>
    <recommendedName>
        <fullName evidence="1">Amidase domain-containing protein</fullName>
    </recommendedName>
</protein>
<dbReference type="Pfam" id="PF01425">
    <property type="entry name" value="Amidase"/>
    <property type="match status" value="1"/>
</dbReference>
<feature type="domain" description="Amidase" evidence="1">
    <location>
        <begin position="36"/>
        <end position="339"/>
    </location>
</feature>
<sequence length="398" mass="42420">MPDMVAQTKPLHALTATEALALLQVSSVSIKDYALYLLARVQEREATVKAWAYLDPKLVLEQARSLDRISPDRRGPLHGVAVGIKDIMNTKDMPTEFGSPIYKGNRPLFDASAVSILRTAGALIFGKTRTSEFAVANCGPPTTNPHDPARTPGGSSCGSAAAVADLHVPLCLGVQTGGSVIRPASFTGVFAMKPTHNAVSLEGSKPCSPTFDTISFFARSVQDLQLVADVFALGSHDVPEKIEVDKMSIALIKTPMWAQAGPGTVVAMEEATSILEKEGATVQQVPLPDAISQTAALKRMLKVIISGEARVTFLKEYRMDGGNLCEEIRNLVENTSNTTAKEQQEASDALARIRPLVDKLAVGYTAIPAPSAPDEAPLGLKDMGSPAFNTIWTACDPR</sequence>